<gene>
    <name evidence="10" type="primary">Cnig_chr_V.g21846</name>
    <name evidence="10" type="ORF">B9Z55_021846</name>
</gene>
<keyword evidence="7" id="KW-0238">DNA-binding</keyword>
<proteinExistence type="inferred from homology"/>
<dbReference type="InterPro" id="IPR004868">
    <property type="entry name" value="DNA-dir_DNA_pol_B_mt/vir"/>
</dbReference>
<dbReference type="EMBL" id="PDUG01000005">
    <property type="protein sequence ID" value="PIC30687.1"/>
    <property type="molecule type" value="Genomic_DNA"/>
</dbReference>
<keyword evidence="11" id="KW-1185">Reference proteome</keyword>
<comment type="catalytic activity">
    <reaction evidence="8">
        <text>DNA(n) + a 2'-deoxyribonucleoside 5'-triphosphate = DNA(n+1) + diphosphate</text>
        <dbReference type="Rhea" id="RHEA:22508"/>
        <dbReference type="Rhea" id="RHEA-COMP:17339"/>
        <dbReference type="Rhea" id="RHEA-COMP:17340"/>
        <dbReference type="ChEBI" id="CHEBI:33019"/>
        <dbReference type="ChEBI" id="CHEBI:61560"/>
        <dbReference type="ChEBI" id="CHEBI:173112"/>
        <dbReference type="EC" id="2.7.7.7"/>
    </reaction>
</comment>
<dbReference type="AlphaFoldDB" id="A0A2G5TTS0"/>
<keyword evidence="6" id="KW-0239">DNA-directed DNA polymerase</keyword>
<dbReference type="SUPFAM" id="SSF56672">
    <property type="entry name" value="DNA/RNA polymerases"/>
    <property type="match status" value="1"/>
</dbReference>
<evidence type="ECO:0000313" key="11">
    <source>
        <dbReference type="Proteomes" id="UP000230233"/>
    </source>
</evidence>
<dbReference type="GO" id="GO:0006260">
    <property type="term" value="P:DNA replication"/>
    <property type="evidence" value="ECO:0007669"/>
    <property type="project" value="UniProtKB-KW"/>
</dbReference>
<evidence type="ECO:0000259" key="9">
    <source>
        <dbReference type="Pfam" id="PF03175"/>
    </source>
</evidence>
<dbReference type="Proteomes" id="UP000230233">
    <property type="component" value="Chromosome V"/>
</dbReference>
<keyword evidence="3" id="KW-0808">Transferase</keyword>
<organism evidence="10 11">
    <name type="scientific">Caenorhabditis nigoni</name>
    <dbReference type="NCBI Taxonomy" id="1611254"/>
    <lineage>
        <taxon>Eukaryota</taxon>
        <taxon>Metazoa</taxon>
        <taxon>Ecdysozoa</taxon>
        <taxon>Nematoda</taxon>
        <taxon>Chromadorea</taxon>
        <taxon>Rhabditida</taxon>
        <taxon>Rhabditina</taxon>
        <taxon>Rhabditomorpha</taxon>
        <taxon>Rhabditoidea</taxon>
        <taxon>Rhabditidae</taxon>
        <taxon>Peloderinae</taxon>
        <taxon>Caenorhabditis</taxon>
    </lineage>
</organism>
<evidence type="ECO:0000256" key="3">
    <source>
        <dbReference type="ARBA" id="ARBA00022679"/>
    </source>
</evidence>
<dbReference type="OrthoDB" id="5876545at2759"/>
<dbReference type="GO" id="GO:0003677">
    <property type="term" value="F:DNA binding"/>
    <property type="evidence" value="ECO:0007669"/>
    <property type="project" value="UniProtKB-KW"/>
</dbReference>
<dbReference type="InterPro" id="IPR043502">
    <property type="entry name" value="DNA/RNA_pol_sf"/>
</dbReference>
<dbReference type="Gene3D" id="3.90.1600.10">
    <property type="entry name" value="Palm domain of DNA polymerase"/>
    <property type="match status" value="1"/>
</dbReference>
<feature type="domain" description="DNA-directed DNA polymerase family B mitochondria/virus" evidence="9">
    <location>
        <begin position="218"/>
        <end position="299"/>
    </location>
</feature>
<dbReference type="Pfam" id="PF03175">
    <property type="entry name" value="DNA_pol_B_2"/>
    <property type="match status" value="2"/>
</dbReference>
<dbReference type="EC" id="2.7.7.7" evidence="2"/>
<protein>
    <recommendedName>
        <fullName evidence="2">DNA-directed DNA polymerase</fullName>
        <ecNumber evidence="2">2.7.7.7</ecNumber>
    </recommendedName>
</protein>
<keyword evidence="5" id="KW-0235">DNA replication</keyword>
<evidence type="ECO:0000256" key="8">
    <source>
        <dbReference type="ARBA" id="ARBA00049244"/>
    </source>
</evidence>
<evidence type="ECO:0000313" key="10">
    <source>
        <dbReference type="EMBL" id="PIC30687.1"/>
    </source>
</evidence>
<sequence>MRKFFDLNKYTRRLLPRDALYGGRTQVFRSITETEKDTRIDYYDFVSMYPYLNAGGTEYPRGNPQVIVDNLPDPAQPLTKRGIAFCDVLPAPSTSLGLLPQKIRNKMMFVLCRSCAEKPDGPCTHYKVSERFITGAWPTDELKKAISAGYKVLKYHEIWHWPDSAWVKGGFFADYIKPLLALKHQSSGWPKENMTDTEKKEYVDNILEKDGVQLDPSKIQKNKAMRNLTKIFLNSAWGKFAQNPLKSETILIRKSDATTLTNFFNDPKFEPTGMVPFGDNKLWISRKPKTEVLSTTPFTNLVIAAITTSSGRLRLTEAIERVGVDNMIYCDTDSLIFKRHKDEDPLGDLKGQQLGYLVNEIPEGSELTEVVTMAPKAYGLKIKKSDGTFTESVKAKGMTMTFGNSRFITFDAMKKSMRDFIDDGFAEPLEGEMIRFMRGHHALDGLWTCTMKKQLNPRMDKGHYVDGVSIPFGQMLRGTLLVDDYPF</sequence>
<evidence type="ECO:0000256" key="6">
    <source>
        <dbReference type="ARBA" id="ARBA00022932"/>
    </source>
</evidence>
<evidence type="ECO:0000256" key="1">
    <source>
        <dbReference type="ARBA" id="ARBA00005755"/>
    </source>
</evidence>
<evidence type="ECO:0000256" key="5">
    <source>
        <dbReference type="ARBA" id="ARBA00022705"/>
    </source>
</evidence>
<dbReference type="InterPro" id="IPR023211">
    <property type="entry name" value="DNA_pol_palm_dom_sf"/>
</dbReference>
<dbReference type="GO" id="GO:0000166">
    <property type="term" value="F:nucleotide binding"/>
    <property type="evidence" value="ECO:0007669"/>
    <property type="project" value="InterPro"/>
</dbReference>
<comment type="similarity">
    <text evidence="1">Belongs to the DNA polymerase type-B family.</text>
</comment>
<dbReference type="Gene3D" id="1.10.287.690">
    <property type="entry name" value="Helix hairpin bin"/>
    <property type="match status" value="1"/>
</dbReference>
<keyword evidence="4" id="KW-0548">Nucleotidyltransferase</keyword>
<accession>A0A2G5TTS0</accession>
<dbReference type="PANTHER" id="PTHR33568:SF3">
    <property type="entry name" value="DNA-DIRECTED DNA POLYMERASE"/>
    <property type="match status" value="1"/>
</dbReference>
<dbReference type="PANTHER" id="PTHR33568">
    <property type="entry name" value="DNA POLYMERASE"/>
    <property type="match status" value="1"/>
</dbReference>
<feature type="domain" description="DNA-directed DNA polymerase family B mitochondria/virus" evidence="9">
    <location>
        <begin position="17"/>
        <end position="188"/>
    </location>
</feature>
<evidence type="ECO:0000256" key="7">
    <source>
        <dbReference type="ARBA" id="ARBA00023125"/>
    </source>
</evidence>
<comment type="caution">
    <text evidence="10">The sequence shown here is derived from an EMBL/GenBank/DDBJ whole genome shotgun (WGS) entry which is preliminary data.</text>
</comment>
<name>A0A2G5TTS0_9PELO</name>
<reference evidence="11" key="1">
    <citation type="submission" date="2017-10" db="EMBL/GenBank/DDBJ databases">
        <title>Rapid genome shrinkage in a self-fertile nematode reveals novel sperm competition proteins.</title>
        <authorList>
            <person name="Yin D."/>
            <person name="Schwarz E.M."/>
            <person name="Thomas C.G."/>
            <person name="Felde R.L."/>
            <person name="Korf I.F."/>
            <person name="Cutter A.D."/>
            <person name="Schartner C.M."/>
            <person name="Ralston E.J."/>
            <person name="Meyer B.J."/>
            <person name="Haag E.S."/>
        </authorList>
    </citation>
    <scope>NUCLEOTIDE SEQUENCE [LARGE SCALE GENOMIC DNA]</scope>
    <source>
        <strain evidence="11">JU1422</strain>
    </source>
</reference>
<evidence type="ECO:0000256" key="2">
    <source>
        <dbReference type="ARBA" id="ARBA00012417"/>
    </source>
</evidence>
<evidence type="ECO:0000256" key="4">
    <source>
        <dbReference type="ARBA" id="ARBA00022695"/>
    </source>
</evidence>
<dbReference type="GO" id="GO:0003887">
    <property type="term" value="F:DNA-directed DNA polymerase activity"/>
    <property type="evidence" value="ECO:0007669"/>
    <property type="project" value="UniProtKB-KW"/>
</dbReference>